<dbReference type="SUPFAM" id="SSF53244">
    <property type="entry name" value="MurD-like peptide ligases, peptide-binding domain"/>
    <property type="match status" value="1"/>
</dbReference>
<dbReference type="PROSITE" id="PS01011">
    <property type="entry name" value="FOLYLPOLYGLU_SYNT_1"/>
    <property type="match status" value="1"/>
</dbReference>
<dbReference type="Pfam" id="PF02875">
    <property type="entry name" value="Mur_ligase_C"/>
    <property type="match status" value="1"/>
</dbReference>
<dbReference type="Proteomes" id="UP001220670">
    <property type="component" value="Unassembled WGS sequence"/>
</dbReference>
<dbReference type="RefSeq" id="WP_169461153.1">
    <property type="nucleotide sequence ID" value="NZ_JAQOMV010000021.1"/>
</dbReference>
<reference evidence="14" key="1">
    <citation type="submission" date="2023-01" db="EMBL/GenBank/DDBJ databases">
        <title>Genome analysis of 13 Lactobacillus isolated from gut of wild boar.</title>
        <authorList>
            <person name="Papp P."/>
            <person name="Libisch B."/>
            <person name="Nagy T."/>
            <person name="Olasz F."/>
        </authorList>
    </citation>
    <scope>NUCLEOTIDE SEQUENCE</scope>
    <source>
        <strain evidence="14">F146</strain>
    </source>
</reference>
<evidence type="ECO:0000256" key="2">
    <source>
        <dbReference type="ARBA" id="ARBA00008276"/>
    </source>
</evidence>
<dbReference type="InterPro" id="IPR018109">
    <property type="entry name" value="Folylpolyglutamate_synth_CS"/>
</dbReference>
<dbReference type="Gene3D" id="3.90.190.20">
    <property type="entry name" value="Mur ligase, C-terminal domain"/>
    <property type="match status" value="1"/>
</dbReference>
<sequence length="449" mass="49663">MKGFIMTNIQNYDDALAFIHGRTKFKKIPTLKRMRRFLQELGNPQENLDYLHITGTNGKGSTTAMLRSMLMADGLSVGTFTSPFIVRFNERISLNGQPIPDDELVKTVQKVAPIVDYLDEVLPEGGPTEFEIDTAIMFTWFAKMRPDVVILEVGIGGLFDSTNVIVPKVSGIVSVGYDHMHVLGDTLGEIAAQKAGIIKPKVPVVIGRLPKAARQVIIEAAQDKQAPLYENGRQFTAKKLNDHQLKNEIEYDGLMIHRQRFQLGLLGEYQVDNAAVAITMAQLYLKQQGLPIDVGSFRQGLADTRWPGRLEVVNDSPLVVLDGAHNLPGMQALTTTIKDDFKNMEIYVLVAILADKQYQLMLGEIASLPNVHLMLTNFAGPGPKRPSADLKKAAQDIETRWPIKTAASWQEGLLKISKEASADDAILITGSLYFISEVRSFFVNSAAEN</sequence>
<dbReference type="GO" id="GO:0005737">
    <property type="term" value="C:cytoplasm"/>
    <property type="evidence" value="ECO:0007669"/>
    <property type="project" value="TreeGrafter"/>
</dbReference>
<evidence type="ECO:0000256" key="7">
    <source>
        <dbReference type="ARBA" id="ARBA00022840"/>
    </source>
</evidence>
<dbReference type="InterPro" id="IPR013221">
    <property type="entry name" value="Mur_ligase_cen"/>
</dbReference>
<dbReference type="InterPro" id="IPR001645">
    <property type="entry name" value="Folylpolyglutamate_synth"/>
</dbReference>
<dbReference type="InterPro" id="IPR036615">
    <property type="entry name" value="Mur_ligase_C_dom_sf"/>
</dbReference>
<dbReference type="NCBIfam" id="TIGR01499">
    <property type="entry name" value="folC"/>
    <property type="match status" value="1"/>
</dbReference>
<dbReference type="GO" id="GO:0008841">
    <property type="term" value="F:dihydrofolate synthase activity"/>
    <property type="evidence" value="ECO:0007669"/>
    <property type="project" value="TreeGrafter"/>
</dbReference>
<evidence type="ECO:0000256" key="8">
    <source>
        <dbReference type="ARBA" id="ARBA00022842"/>
    </source>
</evidence>
<evidence type="ECO:0000256" key="6">
    <source>
        <dbReference type="ARBA" id="ARBA00022741"/>
    </source>
</evidence>
<dbReference type="EC" id="6.3.2.17" evidence="3"/>
<dbReference type="GO" id="GO:0005524">
    <property type="term" value="F:ATP binding"/>
    <property type="evidence" value="ECO:0007669"/>
    <property type="project" value="UniProtKB-KW"/>
</dbReference>
<dbReference type="SUPFAM" id="SSF53623">
    <property type="entry name" value="MurD-like peptide ligases, catalytic domain"/>
    <property type="match status" value="1"/>
</dbReference>
<evidence type="ECO:0000256" key="4">
    <source>
        <dbReference type="ARBA" id="ARBA00022598"/>
    </source>
</evidence>
<evidence type="ECO:0000313" key="14">
    <source>
        <dbReference type="EMBL" id="MDC2829462.1"/>
    </source>
</evidence>
<organism evidence="14 15">
    <name type="scientific">Limosilactobacillus mucosae</name>
    <name type="common">Lactobacillus mucosae</name>
    <dbReference type="NCBI Taxonomy" id="97478"/>
    <lineage>
        <taxon>Bacteria</taxon>
        <taxon>Bacillati</taxon>
        <taxon>Bacillota</taxon>
        <taxon>Bacilli</taxon>
        <taxon>Lactobacillales</taxon>
        <taxon>Lactobacillaceae</taxon>
        <taxon>Limosilactobacillus</taxon>
    </lineage>
</organism>
<protein>
    <recommendedName>
        <fullName evidence="3">tetrahydrofolate synthase</fullName>
        <ecNumber evidence="3">6.3.2.17</ecNumber>
    </recommendedName>
    <alternativeName>
        <fullName evidence="9">Tetrahydrofolylpolyglutamate synthase</fullName>
    </alternativeName>
</protein>
<evidence type="ECO:0000256" key="3">
    <source>
        <dbReference type="ARBA" id="ARBA00013025"/>
    </source>
</evidence>
<dbReference type="FunFam" id="3.40.1190.10:FF:000011">
    <property type="entry name" value="Folylpolyglutamate synthase/dihydrofolate synthase"/>
    <property type="match status" value="1"/>
</dbReference>
<evidence type="ECO:0000256" key="11">
    <source>
        <dbReference type="PIRNR" id="PIRNR001563"/>
    </source>
</evidence>
<dbReference type="PIRSF" id="PIRSF001563">
    <property type="entry name" value="Folylpolyglu_synth"/>
    <property type="match status" value="1"/>
</dbReference>
<gene>
    <name evidence="14" type="ORF">PO250_03900</name>
</gene>
<proteinExistence type="inferred from homology"/>
<evidence type="ECO:0000256" key="9">
    <source>
        <dbReference type="ARBA" id="ARBA00030592"/>
    </source>
</evidence>
<dbReference type="AlphaFoldDB" id="A0AAJ1HRZ8"/>
<keyword evidence="7 11" id="KW-0067">ATP-binding</keyword>
<keyword evidence="5" id="KW-0479">Metal-binding</keyword>
<comment type="caution">
    <text evidence="14">The sequence shown here is derived from an EMBL/GenBank/DDBJ whole genome shotgun (WGS) entry which is preliminary data.</text>
</comment>
<dbReference type="GO" id="GO:0004326">
    <property type="term" value="F:tetrahydrofolylpolyglutamate synthase activity"/>
    <property type="evidence" value="ECO:0007669"/>
    <property type="project" value="UniProtKB-EC"/>
</dbReference>
<name>A0AAJ1HRZ8_LIMMU</name>
<dbReference type="Pfam" id="PF08245">
    <property type="entry name" value="Mur_ligase_M"/>
    <property type="match status" value="1"/>
</dbReference>
<feature type="domain" description="Mur ligase central" evidence="13">
    <location>
        <begin position="53"/>
        <end position="281"/>
    </location>
</feature>
<dbReference type="EMBL" id="JAQONE010000011">
    <property type="protein sequence ID" value="MDC2829462.1"/>
    <property type="molecule type" value="Genomic_DNA"/>
</dbReference>
<dbReference type="GO" id="GO:0046872">
    <property type="term" value="F:metal ion binding"/>
    <property type="evidence" value="ECO:0007669"/>
    <property type="project" value="UniProtKB-KW"/>
</dbReference>
<accession>A0AAJ1HRZ8</accession>
<feature type="domain" description="Mur ligase C-terminal" evidence="12">
    <location>
        <begin position="308"/>
        <end position="431"/>
    </location>
</feature>
<dbReference type="InterPro" id="IPR036565">
    <property type="entry name" value="Mur-like_cat_sf"/>
</dbReference>
<comment type="catalytic activity">
    <reaction evidence="10">
        <text>(6S)-5,6,7,8-tetrahydrofolyl-(gamma-L-Glu)(n) + L-glutamate + ATP = (6S)-5,6,7,8-tetrahydrofolyl-(gamma-L-Glu)(n+1) + ADP + phosphate + H(+)</text>
        <dbReference type="Rhea" id="RHEA:10580"/>
        <dbReference type="Rhea" id="RHEA-COMP:14738"/>
        <dbReference type="Rhea" id="RHEA-COMP:14740"/>
        <dbReference type="ChEBI" id="CHEBI:15378"/>
        <dbReference type="ChEBI" id="CHEBI:29985"/>
        <dbReference type="ChEBI" id="CHEBI:30616"/>
        <dbReference type="ChEBI" id="CHEBI:43474"/>
        <dbReference type="ChEBI" id="CHEBI:141005"/>
        <dbReference type="ChEBI" id="CHEBI:456216"/>
        <dbReference type="EC" id="6.3.2.17"/>
    </reaction>
</comment>
<keyword evidence="8" id="KW-0460">Magnesium</keyword>
<keyword evidence="4 11" id="KW-0436">Ligase</keyword>
<dbReference type="PROSITE" id="PS01012">
    <property type="entry name" value="FOLYLPOLYGLU_SYNT_2"/>
    <property type="match status" value="1"/>
</dbReference>
<keyword evidence="6 11" id="KW-0547">Nucleotide-binding</keyword>
<dbReference type="InterPro" id="IPR004101">
    <property type="entry name" value="Mur_ligase_C"/>
</dbReference>
<dbReference type="Gene3D" id="3.40.1190.10">
    <property type="entry name" value="Mur-like, catalytic domain"/>
    <property type="match status" value="1"/>
</dbReference>
<evidence type="ECO:0000259" key="12">
    <source>
        <dbReference type="Pfam" id="PF02875"/>
    </source>
</evidence>
<dbReference type="PANTHER" id="PTHR11136:SF0">
    <property type="entry name" value="DIHYDROFOLATE SYNTHETASE-RELATED"/>
    <property type="match status" value="1"/>
</dbReference>
<comment type="cofactor">
    <cofactor evidence="1">
        <name>Mg(2+)</name>
        <dbReference type="ChEBI" id="CHEBI:18420"/>
    </cofactor>
</comment>
<evidence type="ECO:0000259" key="13">
    <source>
        <dbReference type="Pfam" id="PF08245"/>
    </source>
</evidence>
<evidence type="ECO:0000256" key="1">
    <source>
        <dbReference type="ARBA" id="ARBA00001946"/>
    </source>
</evidence>
<comment type="similarity">
    <text evidence="2 11">Belongs to the folylpolyglutamate synthase family.</text>
</comment>
<dbReference type="PANTHER" id="PTHR11136">
    <property type="entry name" value="FOLYLPOLYGLUTAMATE SYNTHASE-RELATED"/>
    <property type="match status" value="1"/>
</dbReference>
<evidence type="ECO:0000313" key="15">
    <source>
        <dbReference type="Proteomes" id="UP001220670"/>
    </source>
</evidence>
<evidence type="ECO:0000256" key="10">
    <source>
        <dbReference type="ARBA" id="ARBA00047493"/>
    </source>
</evidence>
<evidence type="ECO:0000256" key="5">
    <source>
        <dbReference type="ARBA" id="ARBA00022723"/>
    </source>
</evidence>